<name>A0ABS0XAG5_9ACTN</name>
<dbReference type="InterPro" id="IPR011990">
    <property type="entry name" value="TPR-like_helical_dom_sf"/>
</dbReference>
<evidence type="ECO:0000313" key="3">
    <source>
        <dbReference type="Proteomes" id="UP000634780"/>
    </source>
</evidence>
<comment type="caution">
    <text evidence="2">The sequence shown here is derived from an EMBL/GenBank/DDBJ whole genome shotgun (WGS) entry which is preliminary data.</text>
</comment>
<dbReference type="RefSeq" id="WP_190119455.1">
    <property type="nucleotide sequence ID" value="NZ_BMVR01000015.1"/>
</dbReference>
<reference evidence="2 3" key="1">
    <citation type="submission" date="2020-12" db="EMBL/GenBank/DDBJ databases">
        <title>Streptomyces typhae sp. nov., a novel endophytic actinomycete isolated from the root of cattail pollen (Typha angustifolia L.).</title>
        <authorList>
            <person name="Peng C."/>
            <person name="Liu C."/>
        </authorList>
    </citation>
    <scope>NUCLEOTIDE SEQUENCE [LARGE SCALE GENOMIC DNA]</scope>
    <source>
        <strain evidence="2 3">JCM 4753</strain>
    </source>
</reference>
<dbReference type="Proteomes" id="UP000634780">
    <property type="component" value="Unassembled WGS sequence"/>
</dbReference>
<dbReference type="SUPFAM" id="SSF48452">
    <property type="entry name" value="TPR-like"/>
    <property type="match status" value="1"/>
</dbReference>
<keyword evidence="3" id="KW-1185">Reference proteome</keyword>
<evidence type="ECO:0008006" key="4">
    <source>
        <dbReference type="Google" id="ProtNLM"/>
    </source>
</evidence>
<protein>
    <recommendedName>
        <fullName evidence="4">Tetratricopeptide repeat protein</fullName>
    </recommendedName>
</protein>
<gene>
    <name evidence="2" type="ORF">JGB26_24295</name>
</gene>
<feature type="region of interest" description="Disordered" evidence="1">
    <location>
        <begin position="721"/>
        <end position="743"/>
    </location>
</feature>
<sequence length="743" mass="81381">MNTTDATRMLRQAEHAYGTGNFAHTLNLLDRISTDRPGLPVDDRASYDALRALLAERAGNWPEAVHCWLAVFGTTPPASGEDQPCELGCDCDVRTVLDAPDATSGETPCLCCPAHALWRLVWQAARRGAIGEVLDAVPDPSGNRRTALVHALAVGTLRSLAQSEKVDPAHAVFAIAVWHLLLDDEDPLGFEDMLTARRGAPLDAEDWQSACDTLRGRIRTAFHSVDERDGRDVLDAWETVWNVEEYEYSGELVRGERAYLRTEGCFGQCANDQLDFWDEDWDGGLGCQCDVDTWQPPTPDTAPPCLGLLLGGRPWTGSPVIVDTAAEQLEAYGEHRALLATYTRRHGEPATWQADSDTHRASAPHLASALATRAREQFAKGEWQDALTDLTSAARLGLELDRRHHEMARKAGLSAGRNGNGYQRATLVERIFWLESAHALAPDDTALAQELAAALVRRGTEVLGMEDRNQGRARFQRALCVRPGDPVAQDALDALDLADIASVVTGNRPGRQPGLQRVGELLHRGFRAENPAEDLHEVYSWYCDRMIERTVRKALAGKKSEACRVLRQLEEVRASEDERGEQADDGDIARLLLDTAVRQLGARSGDYTRQVPLLLSAAASCAQLTGAEAERQALETVLPCAAELVDSGRFSELITLQGRLLITPGRSAEYDQLVAVAYHRRARDRRADGDLAGAVRDERAASALGLTTGWQTSLPLEPVMFPSLFDSPGPPDPDDPPYIQETL</sequence>
<accession>A0ABS0XAG5</accession>
<evidence type="ECO:0000256" key="1">
    <source>
        <dbReference type="SAM" id="MobiDB-lite"/>
    </source>
</evidence>
<evidence type="ECO:0000313" key="2">
    <source>
        <dbReference type="EMBL" id="MBJ3810195.1"/>
    </source>
</evidence>
<organism evidence="2 3">
    <name type="scientific">Streptomyces flavofungini</name>
    <dbReference type="NCBI Taxonomy" id="68200"/>
    <lineage>
        <taxon>Bacteria</taxon>
        <taxon>Bacillati</taxon>
        <taxon>Actinomycetota</taxon>
        <taxon>Actinomycetes</taxon>
        <taxon>Kitasatosporales</taxon>
        <taxon>Streptomycetaceae</taxon>
        <taxon>Streptomyces</taxon>
    </lineage>
</organism>
<proteinExistence type="predicted"/>
<dbReference type="EMBL" id="JAEKOZ010000015">
    <property type="protein sequence ID" value="MBJ3810195.1"/>
    <property type="molecule type" value="Genomic_DNA"/>
</dbReference>